<name>A0A6I4NTD2_9MICO</name>
<accession>A0A6I4NTD2</accession>
<dbReference type="Proteomes" id="UP000438182">
    <property type="component" value="Unassembled WGS sequence"/>
</dbReference>
<dbReference type="EMBL" id="WSTA01000007">
    <property type="protein sequence ID" value="MWB97490.1"/>
    <property type="molecule type" value="Genomic_DNA"/>
</dbReference>
<organism evidence="1 2">
    <name type="scientific">Agromyces seonyuensis</name>
    <dbReference type="NCBI Taxonomy" id="2662446"/>
    <lineage>
        <taxon>Bacteria</taxon>
        <taxon>Bacillati</taxon>
        <taxon>Actinomycetota</taxon>
        <taxon>Actinomycetes</taxon>
        <taxon>Micrococcales</taxon>
        <taxon>Microbacteriaceae</taxon>
        <taxon>Agromyces</taxon>
    </lineage>
</organism>
<dbReference type="RefSeq" id="WP_160422836.1">
    <property type="nucleotide sequence ID" value="NZ_WSTA01000007.1"/>
</dbReference>
<gene>
    <name evidence="1" type="ORF">GB864_02810</name>
</gene>
<protein>
    <submittedName>
        <fullName evidence="1">Uncharacterized protein</fullName>
    </submittedName>
</protein>
<reference evidence="1 2" key="1">
    <citation type="submission" date="2019-12" db="EMBL/GenBank/DDBJ databases">
        <authorList>
            <person name="Kim Y.S."/>
        </authorList>
    </citation>
    <scope>NUCLEOTIDE SEQUENCE [LARGE SCALE GENOMIC DNA]</scope>
    <source>
        <strain evidence="1 2">MMS17-SY077</strain>
    </source>
</reference>
<dbReference type="AlphaFoldDB" id="A0A6I4NTD2"/>
<evidence type="ECO:0000313" key="1">
    <source>
        <dbReference type="EMBL" id="MWB97490.1"/>
    </source>
</evidence>
<proteinExistence type="predicted"/>
<evidence type="ECO:0000313" key="2">
    <source>
        <dbReference type="Proteomes" id="UP000438182"/>
    </source>
</evidence>
<keyword evidence="2" id="KW-1185">Reference proteome</keyword>
<sequence>MSTVVHHIPQHRIPADLPHRVAEPTLPSIGLWWPSLDRELKRRVVADLRAPLPVEVVEHARRVGGLVGHARGRLRLGANDLAYVEAWQRTCDFK</sequence>
<comment type="caution">
    <text evidence="1">The sequence shown here is derived from an EMBL/GenBank/DDBJ whole genome shotgun (WGS) entry which is preliminary data.</text>
</comment>